<organism evidence="1">
    <name type="scientific">gut metagenome</name>
    <dbReference type="NCBI Taxonomy" id="749906"/>
    <lineage>
        <taxon>unclassified sequences</taxon>
        <taxon>metagenomes</taxon>
        <taxon>organismal metagenomes</taxon>
    </lineage>
</organism>
<accession>J9H4L2</accession>
<reference evidence="1" key="1">
    <citation type="journal article" date="2012" name="PLoS ONE">
        <title>Gene sets for utilization of primary and secondary nutrition supplies in the distal gut of endangered iberian lynx.</title>
        <authorList>
            <person name="Alcaide M."/>
            <person name="Messina E."/>
            <person name="Richter M."/>
            <person name="Bargiela R."/>
            <person name="Peplies J."/>
            <person name="Huws S.A."/>
            <person name="Newbold C.J."/>
            <person name="Golyshin P.N."/>
            <person name="Simon M.A."/>
            <person name="Lopez G."/>
            <person name="Yakimov M.M."/>
            <person name="Ferrer M."/>
        </authorList>
    </citation>
    <scope>NUCLEOTIDE SEQUENCE</scope>
</reference>
<dbReference type="Pfam" id="PF14198">
    <property type="entry name" value="TnpV"/>
    <property type="match status" value="1"/>
</dbReference>
<name>J9H4L2_9ZZZZ</name>
<dbReference type="AlphaFoldDB" id="J9H4L2"/>
<dbReference type="EMBL" id="AMCI01000547">
    <property type="protein sequence ID" value="EJX08770.1"/>
    <property type="molecule type" value="Genomic_DNA"/>
</dbReference>
<dbReference type="InterPro" id="IPR026989">
    <property type="entry name" value="TnpV"/>
</dbReference>
<evidence type="ECO:0000313" key="1">
    <source>
        <dbReference type="EMBL" id="EJX08770.1"/>
    </source>
</evidence>
<gene>
    <name evidence="1" type="ORF">EVA_03121</name>
</gene>
<comment type="caution">
    <text evidence="1">The sequence shown here is derived from an EMBL/GenBank/DDBJ whole genome shotgun (WGS) entry which is preliminary data.</text>
</comment>
<proteinExistence type="predicted"/>
<protein>
    <submittedName>
        <fullName evidence="1">TnpV protein</fullName>
    </submittedName>
</protein>
<sequence length="115" mass="13603">MKQNFIKCGDYYIPNIALKKPNIRLGKWGRMRKAYLKQAQPIIFTDMVLTETLFEHCAEIEATAKRRMELILPRLMKTYGVTEQLKAENQLEWIRRMNACVAQAEETIKYELIYS</sequence>